<comment type="caution">
    <text evidence="1">The sequence shown here is derived from an EMBL/GenBank/DDBJ whole genome shotgun (WGS) entry which is preliminary data.</text>
</comment>
<name>A0ABT8RFI4_9BACT</name>
<evidence type="ECO:0000313" key="2">
    <source>
        <dbReference type="Proteomes" id="UP001168528"/>
    </source>
</evidence>
<dbReference type="InterPro" id="IPR009959">
    <property type="entry name" value="Cyclase_SnoaL-like"/>
</dbReference>
<sequence>MIHLILFFLMLQHTITGMLGLINESPIMQQTFHLNKTKSSEQLVREFLLTVRSGKDPGQASKYMAEKVLAHQMNAENPQTVERTPQNYTAHVQDFLQMYGQFEFEITELIAQDDKVYARWKQTGKHLTEIDGYPPTGLPLIEIASAVYRLENGKIVEYWIQLDRTGFDKQLQRQSSKK</sequence>
<dbReference type="Gene3D" id="3.10.450.50">
    <property type="match status" value="1"/>
</dbReference>
<keyword evidence="2" id="KW-1185">Reference proteome</keyword>
<reference evidence="1" key="1">
    <citation type="submission" date="2023-07" db="EMBL/GenBank/DDBJ databases">
        <title>The genome sequence of Rhodocytophaga aerolata KACC 12507.</title>
        <authorList>
            <person name="Zhang X."/>
        </authorList>
    </citation>
    <scope>NUCLEOTIDE SEQUENCE</scope>
    <source>
        <strain evidence="1">KACC 12507</strain>
    </source>
</reference>
<dbReference type="SUPFAM" id="SSF54427">
    <property type="entry name" value="NTF2-like"/>
    <property type="match status" value="1"/>
</dbReference>
<accession>A0ABT8RFI4</accession>
<protein>
    <submittedName>
        <fullName evidence="1">Ester cyclase</fullName>
    </submittedName>
</protein>
<dbReference type="Pfam" id="PF07366">
    <property type="entry name" value="SnoaL"/>
    <property type="match status" value="1"/>
</dbReference>
<dbReference type="EMBL" id="JAUKPO010000038">
    <property type="protein sequence ID" value="MDO1450871.1"/>
    <property type="molecule type" value="Genomic_DNA"/>
</dbReference>
<evidence type="ECO:0000313" key="1">
    <source>
        <dbReference type="EMBL" id="MDO1450871.1"/>
    </source>
</evidence>
<dbReference type="Proteomes" id="UP001168528">
    <property type="component" value="Unassembled WGS sequence"/>
</dbReference>
<gene>
    <name evidence="1" type="ORF">Q0590_31645</name>
</gene>
<organism evidence="1 2">
    <name type="scientific">Rhodocytophaga aerolata</name>
    <dbReference type="NCBI Taxonomy" id="455078"/>
    <lineage>
        <taxon>Bacteria</taxon>
        <taxon>Pseudomonadati</taxon>
        <taxon>Bacteroidota</taxon>
        <taxon>Cytophagia</taxon>
        <taxon>Cytophagales</taxon>
        <taxon>Rhodocytophagaceae</taxon>
        <taxon>Rhodocytophaga</taxon>
    </lineage>
</organism>
<proteinExistence type="predicted"/>
<dbReference type="InterPro" id="IPR032710">
    <property type="entry name" value="NTF2-like_dom_sf"/>
</dbReference>
<dbReference type="PANTHER" id="PTHR38436">
    <property type="entry name" value="POLYKETIDE CYCLASE SNOAL-LIKE DOMAIN"/>
    <property type="match status" value="1"/>
</dbReference>
<dbReference type="RefSeq" id="WP_302041671.1">
    <property type="nucleotide sequence ID" value="NZ_JAUKPO010000038.1"/>
</dbReference>
<dbReference type="PANTHER" id="PTHR38436:SF1">
    <property type="entry name" value="ESTER CYCLASE"/>
    <property type="match status" value="1"/>
</dbReference>